<sequence>MSLAPGVVLNSQFVMPGSKEYSEFVGYIDRDASKIKAELSFEGDVFAEDAEFSMGFASYLDYAGDEKKQGSLFTKDADILDKQGQKQLKQSFELAQQNGSPMWQDVVSFDNAWLQRFNMMDADTGQVDEVKMRSVIRDAVTEMLRAEDMADTAVWTASIHYNTDNIHVHIATVEPIPTRPLKYMKEKEKVFNAETGKHEYQPTGRWSLQRKAGRKPKSIKEMKAKVANTIANRDKEFELIDQLIKGARKKKEKQDIDFANYRKTKKLFQQALQRLPKNTTKPHWQQIGYNDQTMNQARPHIDKIVDIFIERFYKDEMNELHQRLDEEVEVMKTKYGDGSKAQNYKANQLAKLKAAMGNTVLKELRAHQKEQRSKTYVKSQNTPLRHRFERASDLHRALNQLNYRLRKTYQDYQKDRNIEEFDRMLDGYER</sequence>
<dbReference type="InterPro" id="IPR041073">
    <property type="entry name" value="MobL"/>
</dbReference>
<dbReference type="Proteomes" id="UP001344888">
    <property type="component" value="Unassembled WGS sequence"/>
</dbReference>
<reference evidence="1 2" key="1">
    <citation type="submission" date="2023-03" db="EMBL/GenBank/DDBJ databases">
        <title>Bacillus Genome Sequencing.</title>
        <authorList>
            <person name="Dunlap C."/>
        </authorList>
    </citation>
    <scope>NUCLEOTIDE SEQUENCE [LARGE SCALE GENOMIC DNA]</scope>
    <source>
        <strain evidence="1 2">B-59205</strain>
    </source>
</reference>
<dbReference type="RefSeq" id="WP_326121526.1">
    <property type="nucleotide sequence ID" value="NZ_JARSFG010000003.1"/>
</dbReference>
<evidence type="ECO:0000313" key="2">
    <source>
        <dbReference type="Proteomes" id="UP001344888"/>
    </source>
</evidence>
<evidence type="ECO:0000313" key="1">
    <source>
        <dbReference type="EMBL" id="MEC1177253.1"/>
    </source>
</evidence>
<protein>
    <submittedName>
        <fullName evidence="1">MobP2 family relaxase</fullName>
    </submittedName>
</protein>
<name>A0AAW9NNE7_9BACL</name>
<accession>A0AAW9NNE7</accession>
<keyword evidence="2" id="KW-1185">Reference proteome</keyword>
<dbReference type="AlphaFoldDB" id="A0AAW9NNE7"/>
<comment type="caution">
    <text evidence="1">The sequence shown here is derived from an EMBL/GenBank/DDBJ whole genome shotgun (WGS) entry which is preliminary data.</text>
</comment>
<dbReference type="InterPro" id="IPR048101">
    <property type="entry name" value="MobP2"/>
</dbReference>
<proteinExistence type="predicted"/>
<dbReference type="EMBL" id="JARSFG010000003">
    <property type="protein sequence ID" value="MEC1177253.1"/>
    <property type="molecule type" value="Genomic_DNA"/>
</dbReference>
<organism evidence="1 2">
    <name type="scientific">Metasolibacillus meyeri</name>
    <dbReference type="NCBI Taxonomy" id="1071052"/>
    <lineage>
        <taxon>Bacteria</taxon>
        <taxon>Bacillati</taxon>
        <taxon>Bacillota</taxon>
        <taxon>Bacilli</taxon>
        <taxon>Bacillales</taxon>
        <taxon>Caryophanaceae</taxon>
        <taxon>Metasolibacillus</taxon>
    </lineage>
</organism>
<dbReference type="NCBIfam" id="NF041498">
    <property type="entry name" value="MobP2"/>
    <property type="match status" value="1"/>
</dbReference>
<gene>
    <name evidence="1" type="primary">mobP2</name>
    <name evidence="1" type="ORF">P9B03_02050</name>
</gene>
<dbReference type="Pfam" id="PF18555">
    <property type="entry name" value="MobL"/>
    <property type="match status" value="1"/>
</dbReference>